<gene>
    <name evidence="4" type="ORF">CVO76_14735</name>
</gene>
<dbReference type="Gene3D" id="3.40.50.850">
    <property type="entry name" value="Isochorismatase-like"/>
    <property type="match status" value="1"/>
</dbReference>
<proteinExistence type="predicted"/>
<organism evidence="4 5">
    <name type="scientific">Arthrobacter agilis</name>
    <dbReference type="NCBI Taxonomy" id="37921"/>
    <lineage>
        <taxon>Bacteria</taxon>
        <taxon>Bacillati</taxon>
        <taxon>Actinomycetota</taxon>
        <taxon>Actinomycetes</taxon>
        <taxon>Micrococcales</taxon>
        <taxon>Micrococcaceae</taxon>
        <taxon>Arthrobacter</taxon>
    </lineage>
</organism>
<dbReference type="InterPro" id="IPR000868">
    <property type="entry name" value="Isochorismatase-like_dom"/>
</dbReference>
<dbReference type="InterPro" id="IPR036380">
    <property type="entry name" value="Isochorismatase-like_sf"/>
</dbReference>
<dbReference type="GO" id="GO:0016787">
    <property type="term" value="F:hydrolase activity"/>
    <property type="evidence" value="ECO:0007669"/>
    <property type="project" value="UniProtKB-KW"/>
</dbReference>
<sequence length="209" mass="21787">MPPTDPAAGSDVPGSDVPGAGDRTPGGRAALLIIDMQNAFFEDEVLAKAQGPLVAACNGLIDAAQRGGSPVLVARTEHLADRSTWTTSMLDDDQGFIFRGTHQAAVVDGLRVSGLETVTKTRDSAFFGTDLAERLRGHAVERLVLAGVSTHNCVAHTGADAFAHDFRVSYALDAIGSTNADYAAAMLEILSVEYRQPIVGLVEAGALLG</sequence>
<dbReference type="SUPFAM" id="SSF52499">
    <property type="entry name" value="Isochorismatase-like hydrolases"/>
    <property type="match status" value="1"/>
</dbReference>
<accession>A0A2L0UHP7</accession>
<dbReference type="EMBL" id="CP024915">
    <property type="protein sequence ID" value="AUZ88759.1"/>
    <property type="molecule type" value="Genomic_DNA"/>
</dbReference>
<name>A0A2L0UHP7_9MICC</name>
<dbReference type="Proteomes" id="UP000239187">
    <property type="component" value="Chromosome"/>
</dbReference>
<dbReference type="PANTHER" id="PTHR43540">
    <property type="entry name" value="PEROXYUREIDOACRYLATE/UREIDOACRYLATE AMIDOHYDROLASE-RELATED"/>
    <property type="match status" value="1"/>
</dbReference>
<reference evidence="4 5" key="1">
    <citation type="submission" date="2017-11" db="EMBL/GenBank/DDBJ databases">
        <title>Draft genome of Arthrobacter agilis strain UMCV2, a plant growth-promoting rhizobacterium and biocontrol capacity of phytopathogenic fungi.</title>
        <authorList>
            <person name="Martinez-Camara R."/>
            <person name="Santoyo G."/>
            <person name="Moreno-Hagelsieb G."/>
            <person name="Valencia-Cantero E."/>
        </authorList>
    </citation>
    <scope>NUCLEOTIDE SEQUENCE [LARGE SCALE GENOMIC DNA]</scope>
    <source>
        <strain evidence="4 5">UMCV2</strain>
    </source>
</reference>
<evidence type="ECO:0000256" key="2">
    <source>
        <dbReference type="SAM" id="MobiDB-lite"/>
    </source>
</evidence>
<dbReference type="CDD" id="cd00431">
    <property type="entry name" value="cysteine_hydrolases"/>
    <property type="match status" value="1"/>
</dbReference>
<dbReference type="InterPro" id="IPR050272">
    <property type="entry name" value="Isochorismatase-like_hydrls"/>
</dbReference>
<dbReference type="AlphaFoldDB" id="A0A2L0UHP7"/>
<keyword evidence="1 4" id="KW-0378">Hydrolase</keyword>
<feature type="domain" description="Isochorismatase-like" evidence="3">
    <location>
        <begin position="29"/>
        <end position="190"/>
    </location>
</feature>
<feature type="region of interest" description="Disordered" evidence="2">
    <location>
        <begin position="1"/>
        <end position="24"/>
    </location>
</feature>
<dbReference type="Pfam" id="PF00857">
    <property type="entry name" value="Isochorismatase"/>
    <property type="match status" value="1"/>
</dbReference>
<evidence type="ECO:0000256" key="1">
    <source>
        <dbReference type="ARBA" id="ARBA00022801"/>
    </source>
</evidence>
<protein>
    <submittedName>
        <fullName evidence="4">Cysteine hydrolase</fullName>
    </submittedName>
</protein>
<dbReference type="PANTHER" id="PTHR43540:SF6">
    <property type="entry name" value="ISOCHORISMATASE-LIKE DOMAIN-CONTAINING PROTEIN"/>
    <property type="match status" value="1"/>
</dbReference>
<evidence type="ECO:0000259" key="3">
    <source>
        <dbReference type="Pfam" id="PF00857"/>
    </source>
</evidence>
<evidence type="ECO:0000313" key="5">
    <source>
        <dbReference type="Proteomes" id="UP000239187"/>
    </source>
</evidence>
<evidence type="ECO:0000313" key="4">
    <source>
        <dbReference type="EMBL" id="AUZ88759.1"/>
    </source>
</evidence>